<evidence type="ECO:0000313" key="1">
    <source>
        <dbReference type="EMBL" id="KJF17055.1"/>
    </source>
</evidence>
<sequence length="74" mass="8149">MPLLLVGVTNPSELLSGFVVRVTYASLSRADKITLEVADSDHLELRLVTKCDTANGRKSAQIQVVVETYSREED</sequence>
<dbReference type="AlphaFoldDB" id="A0A0D8HGD9"/>
<protein>
    <submittedName>
        <fullName evidence="1">Uncharacterized protein</fullName>
    </submittedName>
</protein>
<proteinExistence type="predicted"/>
<accession>A0A0D8HGD9</accession>
<name>A0A0D8HGD9_9ACTN</name>
<reference evidence="1 2" key="1">
    <citation type="submission" date="2015-01" db="EMBL/GenBank/DDBJ databases">
        <title>Draft genome of the acidophilic iron oxidizer Acidithrix ferrooxidans strain Py-F3.</title>
        <authorList>
            <person name="Poehlein A."/>
            <person name="Eisen S."/>
            <person name="Schloemann M."/>
            <person name="Johnson B.D."/>
            <person name="Daniel R."/>
            <person name="Muehling M."/>
        </authorList>
    </citation>
    <scope>NUCLEOTIDE SEQUENCE [LARGE SCALE GENOMIC DNA]</scope>
    <source>
        <strain evidence="1 2">Py-F3</strain>
    </source>
</reference>
<comment type="caution">
    <text evidence="1">The sequence shown here is derived from an EMBL/GenBank/DDBJ whole genome shotgun (WGS) entry which is preliminary data.</text>
</comment>
<keyword evidence="2" id="KW-1185">Reference proteome</keyword>
<dbReference type="EMBL" id="JXYS01000066">
    <property type="protein sequence ID" value="KJF17055.1"/>
    <property type="molecule type" value="Genomic_DNA"/>
</dbReference>
<dbReference type="Proteomes" id="UP000032360">
    <property type="component" value="Unassembled WGS sequence"/>
</dbReference>
<gene>
    <name evidence="1" type="ORF">AXFE_20510</name>
</gene>
<organism evidence="1 2">
    <name type="scientific">Acidithrix ferrooxidans</name>
    <dbReference type="NCBI Taxonomy" id="1280514"/>
    <lineage>
        <taxon>Bacteria</taxon>
        <taxon>Bacillati</taxon>
        <taxon>Actinomycetota</taxon>
        <taxon>Acidimicrobiia</taxon>
        <taxon>Acidimicrobiales</taxon>
        <taxon>Acidimicrobiaceae</taxon>
        <taxon>Acidithrix</taxon>
    </lineage>
</organism>
<evidence type="ECO:0000313" key="2">
    <source>
        <dbReference type="Proteomes" id="UP000032360"/>
    </source>
</evidence>